<keyword evidence="5" id="KW-0594">Phospholipid biosynthesis</keyword>
<evidence type="ECO:0000256" key="7">
    <source>
        <dbReference type="SAM" id="SignalP"/>
    </source>
</evidence>
<dbReference type="Pfam" id="PF01553">
    <property type="entry name" value="Acyltransferase"/>
    <property type="match status" value="1"/>
</dbReference>
<keyword evidence="6" id="KW-0472">Membrane</keyword>
<dbReference type="SUPFAM" id="SSF69593">
    <property type="entry name" value="Glycerol-3-phosphate (1)-acyltransferase"/>
    <property type="match status" value="1"/>
</dbReference>
<keyword evidence="5" id="KW-0443">Lipid metabolism</keyword>
<evidence type="ECO:0000256" key="4">
    <source>
        <dbReference type="ARBA" id="ARBA00023315"/>
    </source>
</evidence>
<dbReference type="PANTHER" id="PTHR10434">
    <property type="entry name" value="1-ACYL-SN-GLYCEROL-3-PHOSPHATE ACYLTRANSFERASE"/>
    <property type="match status" value="1"/>
</dbReference>
<evidence type="ECO:0000256" key="2">
    <source>
        <dbReference type="ARBA" id="ARBA00008655"/>
    </source>
</evidence>
<dbReference type="GeneID" id="105226672"/>
<keyword evidence="7" id="KW-0732">Signal</keyword>
<gene>
    <name evidence="10" type="primary">LOC105226672</name>
</gene>
<keyword evidence="3 5" id="KW-0808">Transferase</keyword>
<keyword evidence="5" id="KW-1208">Phospholipid metabolism</keyword>
<keyword evidence="4 5" id="KW-0012">Acyltransferase</keyword>
<evidence type="ECO:0000259" key="8">
    <source>
        <dbReference type="SMART" id="SM00563"/>
    </source>
</evidence>
<reference evidence="9" key="1">
    <citation type="submission" date="2025-05" db="UniProtKB">
        <authorList>
            <consortium name="RefSeq"/>
        </authorList>
    </citation>
    <scope>NUCLEOTIDE SEQUENCE [LARGE SCALE GENOMIC DNA]</scope>
</reference>
<reference evidence="10" key="2">
    <citation type="submission" date="2025-08" db="UniProtKB">
        <authorList>
            <consortium name="RefSeq"/>
        </authorList>
    </citation>
    <scope>IDENTIFICATION</scope>
    <source>
        <tissue evidence="10">Adult</tissue>
    </source>
</reference>
<comment type="pathway">
    <text evidence="1">Phospholipid metabolism; CDP-diacylglycerol biosynthesis; CDP-diacylglycerol from sn-glycerol 3-phosphate: step 2/3.</text>
</comment>
<organism evidence="9 10">
    <name type="scientific">Bactrocera dorsalis</name>
    <name type="common">Oriental fruit fly</name>
    <name type="synonym">Dacus dorsalis</name>
    <dbReference type="NCBI Taxonomy" id="27457"/>
    <lineage>
        <taxon>Eukaryota</taxon>
        <taxon>Metazoa</taxon>
        <taxon>Ecdysozoa</taxon>
        <taxon>Arthropoda</taxon>
        <taxon>Hexapoda</taxon>
        <taxon>Insecta</taxon>
        <taxon>Pterygota</taxon>
        <taxon>Neoptera</taxon>
        <taxon>Endopterygota</taxon>
        <taxon>Diptera</taxon>
        <taxon>Brachycera</taxon>
        <taxon>Muscomorpha</taxon>
        <taxon>Tephritoidea</taxon>
        <taxon>Tephritidae</taxon>
        <taxon>Bactrocera</taxon>
        <taxon>Bactrocera</taxon>
    </lineage>
</organism>
<keyword evidence="6" id="KW-1133">Transmembrane helix</keyword>
<sequence>MYQYTMGCVWVGLACLLALILSFSSKAPYQLKMAIFIIGSGTIVLICIPLMMFKPRDYRNAFIPAWGCRQLCKALGVTMEVRGLENIRTEHGAVVLINHQSFLDLCGLAYLWPVIGRATVVSKKEVLFFPFFGFGAWLWGTLFINRSSKKDSICALQKESMAIQERNCKLLFFPEGTRNIKETLLPFKKGPFHIALQCQCPIQPVVISKYYFLNREEKSFRPGHAIIHILPEIHTAGSAVEDMDTIIESTRNTMEIEYKKLCQEIRRRGH</sequence>
<comment type="catalytic activity">
    <reaction evidence="5">
        <text>a 1-acyl-sn-glycero-3-phosphate + an acyl-CoA = a 1,2-diacyl-sn-glycero-3-phosphate + CoA</text>
        <dbReference type="Rhea" id="RHEA:19709"/>
        <dbReference type="ChEBI" id="CHEBI:57287"/>
        <dbReference type="ChEBI" id="CHEBI:57970"/>
        <dbReference type="ChEBI" id="CHEBI:58342"/>
        <dbReference type="ChEBI" id="CHEBI:58608"/>
        <dbReference type="EC" id="2.3.1.51"/>
    </reaction>
</comment>
<comment type="domain">
    <text evidence="5">The HXXXXD motif is essential for acyltransferase activity and may constitute the binding site for the phosphate moiety of the glycerol-3-phosphate.</text>
</comment>
<proteinExistence type="inferred from homology"/>
<evidence type="ECO:0000256" key="1">
    <source>
        <dbReference type="ARBA" id="ARBA00004728"/>
    </source>
</evidence>
<dbReference type="CDD" id="cd07989">
    <property type="entry name" value="LPLAT_AGPAT-like"/>
    <property type="match status" value="1"/>
</dbReference>
<evidence type="ECO:0000313" key="10">
    <source>
        <dbReference type="RefSeq" id="XP_049302075.1"/>
    </source>
</evidence>
<dbReference type="NCBIfam" id="TIGR00530">
    <property type="entry name" value="AGP_acyltrn"/>
    <property type="match status" value="1"/>
</dbReference>
<keyword evidence="5" id="KW-0444">Lipid biosynthesis</keyword>
<keyword evidence="9" id="KW-1185">Reference proteome</keyword>
<name>A0ABM3IYX1_BACDO</name>
<dbReference type="RefSeq" id="XP_049302075.1">
    <property type="nucleotide sequence ID" value="XM_049446118.1"/>
</dbReference>
<dbReference type="InterPro" id="IPR002123">
    <property type="entry name" value="Plipid/glycerol_acylTrfase"/>
</dbReference>
<evidence type="ECO:0000313" key="9">
    <source>
        <dbReference type="Proteomes" id="UP001652620"/>
    </source>
</evidence>
<keyword evidence="6" id="KW-0812">Transmembrane</keyword>
<feature type="domain" description="Phospholipid/glycerol acyltransferase" evidence="8">
    <location>
        <begin position="93"/>
        <end position="210"/>
    </location>
</feature>
<evidence type="ECO:0000256" key="5">
    <source>
        <dbReference type="RuleBase" id="RU361267"/>
    </source>
</evidence>
<accession>A0ABM3IYX1</accession>
<protein>
    <recommendedName>
        <fullName evidence="5">1-acyl-sn-glycerol-3-phosphate acyltransferase</fullName>
        <ecNumber evidence="5">2.3.1.51</ecNumber>
    </recommendedName>
</protein>
<dbReference type="GO" id="GO:0016746">
    <property type="term" value="F:acyltransferase activity"/>
    <property type="evidence" value="ECO:0007669"/>
    <property type="project" value="UniProtKB-KW"/>
</dbReference>
<feature type="signal peptide" evidence="7">
    <location>
        <begin position="1"/>
        <end position="22"/>
    </location>
</feature>
<evidence type="ECO:0000256" key="3">
    <source>
        <dbReference type="ARBA" id="ARBA00022679"/>
    </source>
</evidence>
<feature type="transmembrane region" description="Helical" evidence="6">
    <location>
        <begin position="34"/>
        <end position="53"/>
    </location>
</feature>
<evidence type="ECO:0000256" key="6">
    <source>
        <dbReference type="SAM" id="Phobius"/>
    </source>
</evidence>
<comment type="similarity">
    <text evidence="2 5">Belongs to the 1-acyl-sn-glycerol-3-phosphate acyltransferase family.</text>
</comment>
<dbReference type="EC" id="2.3.1.51" evidence="5"/>
<dbReference type="InterPro" id="IPR004552">
    <property type="entry name" value="AGP_acyltrans"/>
</dbReference>
<dbReference type="SMART" id="SM00563">
    <property type="entry name" value="PlsC"/>
    <property type="match status" value="1"/>
</dbReference>
<dbReference type="PANTHER" id="PTHR10434:SF53">
    <property type="entry name" value="1-ACYL-SN-GLYCEROL-3-PHOSPHATE ACYLTRANSFERASE"/>
    <property type="match status" value="1"/>
</dbReference>
<feature type="transmembrane region" description="Helical" evidence="6">
    <location>
        <begin position="126"/>
        <end position="144"/>
    </location>
</feature>
<feature type="chain" id="PRO_5045906586" description="1-acyl-sn-glycerol-3-phosphate acyltransferase" evidence="7">
    <location>
        <begin position="23"/>
        <end position="270"/>
    </location>
</feature>
<dbReference type="Proteomes" id="UP001652620">
    <property type="component" value="Chromosome 1"/>
</dbReference>